<keyword evidence="3" id="KW-1185">Reference proteome</keyword>
<sequence>MMRGRLTAQIQNDQLDLAKLQNQLSSGYRIFLPSDDPAAAQRAMALQRTIERKDQSLTNLAGAKIALSSTDVALSDVNNSLNDLKGAALGVMDTIATDTERQAVIDQIDELIASLTRVGNSTLSTNYLLGGSEQSSIAYRKVDGYIEYLGDEASPQTFVDISQLFETNVSGDDVFGGLSEAVRGSSDLNASLTPETQLSQLNGGLGIRASGAVEIRFTPASPTQPVTTALIDLSKAKSIDDVARLIEAGAPNGADLTVSLDGAALRIDAADGGITIREVGNGKTAYELGILNPSTPAATVSGTDLDPILRPTTRLDDLVGSKTRGRIVSGGPDNDLVLTATSNGASFNGLTVNYVDDGSAGLETADYDQGLNTLTVHIASGVSNATDIAAAITAEGTFVAEPDYRDQTSTSKVGSGKVIAGTDLGVDLTGGVDGQLDIASGLIVTNGDETYTIDTSGAETIEDLLGLLNNPQYGLAATINASGDGVDVRTRRSGAAFSIGENGGTTATQLGLRTYTETSRLADFNRDVGVIEFGANDNETRSQNRFDINVTEDGVTQTYSIDPVGLLTVQDLIDRIAADTGGAVSASLAETGNGLVLNVTDPDAPASFASGSFSLGADTISIDATTAGVSGNYPFTVEVIDSGGTGPLQTTVSGNSIVVDLQGVAAGTDAIAASIAGQLSGFTVTSSGTDSIAAAVGPVAAATTGGAPASDLAAPAVGQFTLLGDTIRLEATEVGGAGNQALSVEVIDSGGTGPLLTSYDPDTGVVSVDLQGVDTTTDAIAQSIQDTLTGFTVTSNGTAAVATTDVVGLPPSFDATTSGGQAADSITLSGDVAERLGFLPDGEDSVTVVGGSVASTDRNTLEVDSVFTTLIRMREALQAADPVALGSEINRLDEDLDRVTFGRSEVGVRLKNLDSIEQRLVDESISLQDALSTEIDADFVKVISDFTAKQYALQASLQTAGALVNLTILDYI</sequence>
<reference evidence="2 3" key="1">
    <citation type="submission" date="2019-02" db="EMBL/GenBank/DDBJ databases">
        <title>Deep-cultivation of Planctomycetes and their phenomic and genomic characterization uncovers novel biology.</title>
        <authorList>
            <person name="Wiegand S."/>
            <person name="Jogler M."/>
            <person name="Boedeker C."/>
            <person name="Pinto D."/>
            <person name="Vollmers J."/>
            <person name="Rivas-Marin E."/>
            <person name="Kohn T."/>
            <person name="Peeters S.H."/>
            <person name="Heuer A."/>
            <person name="Rast P."/>
            <person name="Oberbeckmann S."/>
            <person name="Bunk B."/>
            <person name="Jeske O."/>
            <person name="Meyerdierks A."/>
            <person name="Storesund J.E."/>
            <person name="Kallscheuer N."/>
            <person name="Luecker S."/>
            <person name="Lage O.M."/>
            <person name="Pohl T."/>
            <person name="Merkel B.J."/>
            <person name="Hornburger P."/>
            <person name="Mueller R.-W."/>
            <person name="Bruemmer F."/>
            <person name="Labrenz M."/>
            <person name="Spormann A.M."/>
            <person name="Op Den Camp H."/>
            <person name="Overmann J."/>
            <person name="Amann R."/>
            <person name="Jetten M.S.M."/>
            <person name="Mascher T."/>
            <person name="Medema M.H."/>
            <person name="Devos D.P."/>
            <person name="Kaster A.-K."/>
            <person name="Ovreas L."/>
            <person name="Rohde M."/>
            <person name="Galperin M.Y."/>
            <person name="Jogler C."/>
        </authorList>
    </citation>
    <scope>NUCLEOTIDE SEQUENCE [LARGE SCALE GENOMIC DNA]</scope>
    <source>
        <strain evidence="2 3">Pla108</strain>
    </source>
</reference>
<evidence type="ECO:0000259" key="1">
    <source>
        <dbReference type="Pfam" id="PF00669"/>
    </source>
</evidence>
<dbReference type="AlphaFoldDB" id="A0A5C6AH49"/>
<dbReference type="Gene3D" id="1.20.1330.10">
    <property type="entry name" value="f41 fragment of flagellin, N-terminal domain"/>
    <property type="match status" value="2"/>
</dbReference>
<keyword evidence="2" id="KW-0282">Flagellum</keyword>
<dbReference type="GO" id="GO:0005198">
    <property type="term" value="F:structural molecule activity"/>
    <property type="evidence" value="ECO:0007669"/>
    <property type="project" value="InterPro"/>
</dbReference>
<name>A0A5C6AH49_9BACT</name>
<dbReference type="InterPro" id="IPR001029">
    <property type="entry name" value="Flagellin_N"/>
</dbReference>
<protein>
    <submittedName>
        <fullName evidence="2">Flagellar hook-associated protein FlgL</fullName>
    </submittedName>
</protein>
<dbReference type="GO" id="GO:0009288">
    <property type="term" value="C:bacterial-type flagellum"/>
    <property type="evidence" value="ECO:0007669"/>
    <property type="project" value="InterPro"/>
</dbReference>
<dbReference type="Proteomes" id="UP000317421">
    <property type="component" value="Unassembled WGS sequence"/>
</dbReference>
<dbReference type="PANTHER" id="PTHR42792">
    <property type="entry name" value="FLAGELLIN"/>
    <property type="match status" value="1"/>
</dbReference>
<comment type="caution">
    <text evidence="2">The sequence shown here is derived from an EMBL/GenBank/DDBJ whole genome shotgun (WGS) entry which is preliminary data.</text>
</comment>
<dbReference type="PANTHER" id="PTHR42792:SF2">
    <property type="entry name" value="FLAGELLIN"/>
    <property type="match status" value="1"/>
</dbReference>
<proteinExistence type="predicted"/>
<organism evidence="2 3">
    <name type="scientific">Botrimarina colliarenosi</name>
    <dbReference type="NCBI Taxonomy" id="2528001"/>
    <lineage>
        <taxon>Bacteria</taxon>
        <taxon>Pseudomonadati</taxon>
        <taxon>Planctomycetota</taxon>
        <taxon>Planctomycetia</taxon>
        <taxon>Pirellulales</taxon>
        <taxon>Lacipirellulaceae</taxon>
        <taxon>Botrimarina</taxon>
    </lineage>
</organism>
<dbReference type="Pfam" id="PF00669">
    <property type="entry name" value="Flagellin_N"/>
    <property type="match status" value="1"/>
</dbReference>
<dbReference type="InterPro" id="IPR001492">
    <property type="entry name" value="Flagellin"/>
</dbReference>
<dbReference type="SUPFAM" id="SSF64518">
    <property type="entry name" value="Phase 1 flagellin"/>
    <property type="match status" value="2"/>
</dbReference>
<keyword evidence="2" id="KW-0969">Cilium</keyword>
<keyword evidence="2" id="KW-0966">Cell projection</keyword>
<feature type="domain" description="Flagellin N-terminal" evidence="1">
    <location>
        <begin position="6"/>
        <end position="130"/>
    </location>
</feature>
<dbReference type="EMBL" id="SJPR01000001">
    <property type="protein sequence ID" value="TWT99362.1"/>
    <property type="molecule type" value="Genomic_DNA"/>
</dbReference>
<evidence type="ECO:0000313" key="2">
    <source>
        <dbReference type="EMBL" id="TWT99362.1"/>
    </source>
</evidence>
<accession>A0A5C6AH49</accession>
<gene>
    <name evidence="2" type="ORF">Pla108_02990</name>
</gene>
<evidence type="ECO:0000313" key="3">
    <source>
        <dbReference type="Proteomes" id="UP000317421"/>
    </source>
</evidence>